<evidence type="ECO:0000313" key="2">
    <source>
        <dbReference type="Proteomes" id="UP000263957"/>
    </source>
</evidence>
<comment type="caution">
    <text evidence="1">The sequence shown here is derived from an EMBL/GenBank/DDBJ whole genome shotgun (WGS) entry which is preliminary data.</text>
</comment>
<organism evidence="1 2">
    <name type="scientific">Hyphomonas atlantica</name>
    <dbReference type="NCBI Taxonomy" id="1280948"/>
    <lineage>
        <taxon>Bacteria</taxon>
        <taxon>Pseudomonadati</taxon>
        <taxon>Pseudomonadota</taxon>
        <taxon>Alphaproteobacteria</taxon>
        <taxon>Hyphomonadales</taxon>
        <taxon>Hyphomonadaceae</taxon>
        <taxon>Hyphomonas</taxon>
    </lineage>
</organism>
<sequence>TDRHWVVDEHNVQGGHHITQLDDRAFALSTAVAHLADLRNAIADALDFAKAGRMVEDLIA</sequence>
<evidence type="ECO:0000313" key="1">
    <source>
        <dbReference type="EMBL" id="HBQ47607.1"/>
    </source>
</evidence>
<reference evidence="1 2" key="1">
    <citation type="journal article" date="2018" name="Nat. Biotechnol.">
        <title>A standardized bacterial taxonomy based on genome phylogeny substantially revises the tree of life.</title>
        <authorList>
            <person name="Parks D.H."/>
            <person name="Chuvochina M."/>
            <person name="Waite D.W."/>
            <person name="Rinke C."/>
            <person name="Skarshewski A."/>
            <person name="Chaumeil P.A."/>
            <person name="Hugenholtz P."/>
        </authorList>
    </citation>
    <scope>NUCLEOTIDE SEQUENCE [LARGE SCALE GENOMIC DNA]</scope>
    <source>
        <strain evidence="1">UBA10378</strain>
    </source>
</reference>
<dbReference type="EMBL" id="DOGS01000040">
    <property type="protein sequence ID" value="HBQ47607.1"/>
    <property type="molecule type" value="Genomic_DNA"/>
</dbReference>
<proteinExistence type="predicted"/>
<name>A0A356W230_9PROT</name>
<accession>A0A356W230</accession>
<feature type="non-terminal residue" evidence="1">
    <location>
        <position position="1"/>
    </location>
</feature>
<protein>
    <submittedName>
        <fullName evidence="1">Uncharacterized protein</fullName>
    </submittedName>
</protein>
<gene>
    <name evidence="1" type="ORF">DD728_01760</name>
</gene>
<dbReference type="AlphaFoldDB" id="A0A356W230"/>
<dbReference type="Proteomes" id="UP000263957">
    <property type="component" value="Unassembled WGS sequence"/>
</dbReference>